<dbReference type="InterPro" id="IPR003440">
    <property type="entry name" value="Glyco_trans_48_dom"/>
</dbReference>
<evidence type="ECO:0000259" key="3">
    <source>
        <dbReference type="Pfam" id="PF02364"/>
    </source>
</evidence>
<dbReference type="Proteomes" id="UP001603857">
    <property type="component" value="Unassembled WGS sequence"/>
</dbReference>
<reference evidence="5 6" key="1">
    <citation type="submission" date="2024-08" db="EMBL/GenBank/DDBJ databases">
        <title>Insights into the chromosomal genome structure of Flemingia macrophylla.</title>
        <authorList>
            <person name="Ding Y."/>
            <person name="Zhao Y."/>
            <person name="Bi W."/>
            <person name="Wu M."/>
            <person name="Zhao G."/>
            <person name="Gong Y."/>
            <person name="Li W."/>
            <person name="Zhang P."/>
        </authorList>
    </citation>
    <scope>NUCLEOTIDE SEQUENCE [LARGE SCALE GENOMIC DNA]</scope>
    <source>
        <strain evidence="5">DYQJB</strain>
        <tissue evidence="5">Leaf</tissue>
    </source>
</reference>
<sequence>MVTVATIGGARVSQYYGNTKLGQREVMIITAWSSLGPIGVFFDADSLKNVMTIFITYAFLIFLQATLDIILLWNSFRNMTFSQSVRYFLKFVVAAVWVVVLPICYFMIFFLPPLRKALEQSNMRIITFFMWWAQIQTLEMLHSRFQSIPLAFSQRFWTGEDRKTKQVELRVRSRSGCNPSFPAKNRRSPSHRRRRSPPAAAAASHQRPDETYERNKISYFSQFWNEFINSMREEDRISDRDRDLLLIPYSSTDVSVIQWPLFLLANKIPTAVQMAKDYEETDDDLSRKIRSDEYMCSAVVECYESLKDIILNFLLDEIDRLFLQTPHQVHVKRGERFVNINTSLTHKMTKVNRLLLLLSVKESAINVPQNLEAQRRIKFFANSLLFTNMPKAPKVRDMLSFSVLTPYFKEDILYTDEELNKENEDGISVLSYLIKIYPDEWINFHERLKGDYLEKDVNASIRRWASYRGQTLYRTVKGMMYYWEALILQCFIEFAGDTALSEGFRTEDFYSKNKEFLEKAQAIADSKFTYVLSCPRYGDLKKSKNESDRSRYISILSLMLTHSPLRVAYIDEREETVNGKSQNIYYSVLVKGREKYDEVYTFHFHSHIPHCFLANSFFPSNPSFHRFSFKPILAHANIDHALIADLLSKPTTNFVYVKALLDLDRVSITHDTVLAIL</sequence>
<dbReference type="PANTHER" id="PTHR12741">
    <property type="entry name" value="LYST-INTERACTING PROTEIN LIP5 DOPAMINE RESPONSIVE PROTEIN DRG-1"/>
    <property type="match status" value="1"/>
</dbReference>
<comment type="caution">
    <text evidence="5">The sequence shown here is derived from an EMBL/GenBank/DDBJ whole genome shotgun (WGS) entry which is preliminary data.</text>
</comment>
<evidence type="ECO:0000313" key="5">
    <source>
        <dbReference type="EMBL" id="KAL2322513.1"/>
    </source>
</evidence>
<evidence type="ECO:0000259" key="4">
    <source>
        <dbReference type="Pfam" id="PF25968"/>
    </source>
</evidence>
<dbReference type="Pfam" id="PF02364">
    <property type="entry name" value="Glucan_synthase"/>
    <property type="match status" value="2"/>
</dbReference>
<dbReference type="Pfam" id="PF25968">
    <property type="entry name" value="CALS1"/>
    <property type="match status" value="1"/>
</dbReference>
<feature type="domain" description="Callose synthase helical" evidence="4">
    <location>
        <begin position="260"/>
        <end position="324"/>
    </location>
</feature>
<organism evidence="5 6">
    <name type="scientific">Flemingia macrophylla</name>
    <dbReference type="NCBI Taxonomy" id="520843"/>
    <lineage>
        <taxon>Eukaryota</taxon>
        <taxon>Viridiplantae</taxon>
        <taxon>Streptophyta</taxon>
        <taxon>Embryophyta</taxon>
        <taxon>Tracheophyta</taxon>
        <taxon>Spermatophyta</taxon>
        <taxon>Magnoliopsida</taxon>
        <taxon>eudicotyledons</taxon>
        <taxon>Gunneridae</taxon>
        <taxon>Pentapetalae</taxon>
        <taxon>rosids</taxon>
        <taxon>fabids</taxon>
        <taxon>Fabales</taxon>
        <taxon>Fabaceae</taxon>
        <taxon>Papilionoideae</taxon>
        <taxon>50 kb inversion clade</taxon>
        <taxon>NPAAA clade</taxon>
        <taxon>indigoferoid/millettioid clade</taxon>
        <taxon>Phaseoleae</taxon>
        <taxon>Flemingia</taxon>
    </lineage>
</organism>
<dbReference type="AlphaFoldDB" id="A0ABD1LG41"/>
<proteinExistence type="predicted"/>
<name>A0ABD1LG41_9FABA</name>
<keyword evidence="2" id="KW-0472">Membrane</keyword>
<feature type="region of interest" description="Disordered" evidence="1">
    <location>
        <begin position="174"/>
        <end position="210"/>
    </location>
</feature>
<evidence type="ECO:0000256" key="1">
    <source>
        <dbReference type="SAM" id="MobiDB-lite"/>
    </source>
</evidence>
<feature type="transmembrane region" description="Helical" evidence="2">
    <location>
        <begin position="26"/>
        <end position="42"/>
    </location>
</feature>
<gene>
    <name evidence="5" type="ORF">Fmac_026892</name>
</gene>
<dbReference type="InterPro" id="IPR058851">
    <property type="entry name" value="CALS1_helical"/>
</dbReference>
<keyword evidence="2" id="KW-0812">Transmembrane</keyword>
<evidence type="ECO:0000313" key="6">
    <source>
        <dbReference type="Proteomes" id="UP001603857"/>
    </source>
</evidence>
<evidence type="ECO:0000256" key="2">
    <source>
        <dbReference type="SAM" id="Phobius"/>
    </source>
</evidence>
<keyword evidence="6" id="KW-1185">Reference proteome</keyword>
<accession>A0ABD1LG41</accession>
<feature type="transmembrane region" description="Helical" evidence="2">
    <location>
        <begin position="88"/>
        <end position="111"/>
    </location>
</feature>
<feature type="compositionally biased region" description="Basic residues" evidence="1">
    <location>
        <begin position="184"/>
        <end position="196"/>
    </location>
</feature>
<feature type="domain" description="Glycosyl transferase 48" evidence="3">
    <location>
        <begin position="457"/>
        <end position="597"/>
    </location>
</feature>
<feature type="domain" description="Glycosyl transferase 48" evidence="3">
    <location>
        <begin position="367"/>
        <end position="454"/>
    </location>
</feature>
<keyword evidence="2" id="KW-1133">Transmembrane helix</keyword>
<protein>
    <submittedName>
        <fullName evidence="5">Uncharacterized protein</fullName>
    </submittedName>
</protein>
<dbReference type="PANTHER" id="PTHR12741:SF16">
    <property type="entry name" value="CALLOSE SYNTHASE 7"/>
    <property type="match status" value="1"/>
</dbReference>
<feature type="transmembrane region" description="Helical" evidence="2">
    <location>
        <begin position="54"/>
        <end position="76"/>
    </location>
</feature>
<dbReference type="EMBL" id="JBGMDY010000009">
    <property type="protein sequence ID" value="KAL2322513.1"/>
    <property type="molecule type" value="Genomic_DNA"/>
</dbReference>